<dbReference type="PANTHER" id="PTHR13420:SF7">
    <property type="entry name" value="UPF0235 PROTEIN C15ORF40"/>
    <property type="match status" value="1"/>
</dbReference>
<protein>
    <recommendedName>
        <fullName evidence="2">UPF0235 protein A2311_02540</fullName>
    </recommendedName>
</protein>
<organism evidence="3 4">
    <name type="scientific">candidate division WOR-1 bacterium RIFOXYB2_FULL_48_7</name>
    <dbReference type="NCBI Taxonomy" id="1802583"/>
    <lineage>
        <taxon>Bacteria</taxon>
        <taxon>Bacillati</taxon>
        <taxon>Saganbacteria</taxon>
    </lineage>
</organism>
<sequence length="75" mass="8310">MKIEIKVIPNAKRNKIVPLDGSQGYKVYLTAPAVDGKANQALIAFLAEHFQTKKSAVSILRGEKSRQKLIYVKIA</sequence>
<dbReference type="SMART" id="SM01152">
    <property type="entry name" value="DUF167"/>
    <property type="match status" value="1"/>
</dbReference>
<gene>
    <name evidence="3" type="ORF">A2311_02540</name>
</gene>
<reference evidence="3 4" key="1">
    <citation type="journal article" date="2016" name="Nat. Commun.">
        <title>Thousands of microbial genomes shed light on interconnected biogeochemical processes in an aquifer system.</title>
        <authorList>
            <person name="Anantharaman K."/>
            <person name="Brown C.T."/>
            <person name="Hug L.A."/>
            <person name="Sharon I."/>
            <person name="Castelle C.J."/>
            <person name="Probst A.J."/>
            <person name="Thomas B.C."/>
            <person name="Singh A."/>
            <person name="Wilkins M.J."/>
            <person name="Karaoz U."/>
            <person name="Brodie E.L."/>
            <person name="Williams K.H."/>
            <person name="Hubbard S.S."/>
            <person name="Banfield J.F."/>
        </authorList>
    </citation>
    <scope>NUCLEOTIDE SEQUENCE [LARGE SCALE GENOMIC DNA]</scope>
</reference>
<name>A0A1F4TIK0_UNCSA</name>
<dbReference type="Pfam" id="PF02594">
    <property type="entry name" value="DUF167"/>
    <property type="match status" value="1"/>
</dbReference>
<dbReference type="STRING" id="1802583.A2311_02540"/>
<evidence type="ECO:0000313" key="3">
    <source>
        <dbReference type="EMBL" id="OGC32504.1"/>
    </source>
</evidence>
<dbReference type="SUPFAM" id="SSF69786">
    <property type="entry name" value="YggU-like"/>
    <property type="match status" value="1"/>
</dbReference>
<dbReference type="NCBIfam" id="TIGR00251">
    <property type="entry name" value="DUF167 family protein"/>
    <property type="match status" value="1"/>
</dbReference>
<dbReference type="Gene3D" id="3.30.1200.10">
    <property type="entry name" value="YggU-like"/>
    <property type="match status" value="1"/>
</dbReference>
<dbReference type="Proteomes" id="UP000178951">
    <property type="component" value="Unassembled WGS sequence"/>
</dbReference>
<evidence type="ECO:0000313" key="4">
    <source>
        <dbReference type="Proteomes" id="UP000178951"/>
    </source>
</evidence>
<dbReference type="AlphaFoldDB" id="A0A1F4TIK0"/>
<dbReference type="GO" id="GO:0005737">
    <property type="term" value="C:cytoplasm"/>
    <property type="evidence" value="ECO:0007669"/>
    <property type="project" value="TreeGrafter"/>
</dbReference>
<accession>A0A1F4TIK0</accession>
<dbReference type="HAMAP" id="MF_00634">
    <property type="entry name" value="UPF0235"/>
    <property type="match status" value="1"/>
</dbReference>
<dbReference type="InterPro" id="IPR003746">
    <property type="entry name" value="DUF167"/>
</dbReference>
<evidence type="ECO:0000256" key="2">
    <source>
        <dbReference type="HAMAP-Rule" id="MF_00634"/>
    </source>
</evidence>
<dbReference type="InterPro" id="IPR036591">
    <property type="entry name" value="YggU-like_sf"/>
</dbReference>
<comment type="similarity">
    <text evidence="1 2">Belongs to the UPF0235 family.</text>
</comment>
<proteinExistence type="inferred from homology"/>
<dbReference type="PANTHER" id="PTHR13420">
    <property type="entry name" value="UPF0235 PROTEIN C15ORF40"/>
    <property type="match status" value="1"/>
</dbReference>
<comment type="caution">
    <text evidence="3">The sequence shown here is derived from an EMBL/GenBank/DDBJ whole genome shotgun (WGS) entry which is preliminary data.</text>
</comment>
<evidence type="ECO:0000256" key="1">
    <source>
        <dbReference type="ARBA" id="ARBA00010364"/>
    </source>
</evidence>
<dbReference type="EMBL" id="MEUF01000077">
    <property type="protein sequence ID" value="OGC32504.1"/>
    <property type="molecule type" value="Genomic_DNA"/>
</dbReference>